<evidence type="ECO:0000313" key="2">
    <source>
        <dbReference type="EMBL" id="ETO06127.1"/>
    </source>
</evidence>
<feature type="transmembrane region" description="Helical" evidence="1">
    <location>
        <begin position="7"/>
        <end position="27"/>
    </location>
</feature>
<evidence type="ECO:0000256" key="1">
    <source>
        <dbReference type="SAM" id="Phobius"/>
    </source>
</evidence>
<organism evidence="2 3">
    <name type="scientific">Reticulomyxa filosa</name>
    <dbReference type="NCBI Taxonomy" id="46433"/>
    <lineage>
        <taxon>Eukaryota</taxon>
        <taxon>Sar</taxon>
        <taxon>Rhizaria</taxon>
        <taxon>Retaria</taxon>
        <taxon>Foraminifera</taxon>
        <taxon>Monothalamids</taxon>
        <taxon>Reticulomyxidae</taxon>
        <taxon>Reticulomyxa</taxon>
    </lineage>
</organism>
<sequence>KIYMKTYCLISTLMQITILIKSTIQLTAQTLQMLIHTFQMLFYILHFGKYFFKVFGKWNEFLHEFYNTNTIVEKGFNKSEDISMWQLYHFPKCKQFDFGDAITCKQKKKWRKTTLSCHVHFSTKLLILR</sequence>
<dbReference type="Proteomes" id="UP000023152">
    <property type="component" value="Unassembled WGS sequence"/>
</dbReference>
<dbReference type="EMBL" id="ASPP01027472">
    <property type="protein sequence ID" value="ETO06127.1"/>
    <property type="molecule type" value="Genomic_DNA"/>
</dbReference>
<proteinExistence type="predicted"/>
<feature type="non-terminal residue" evidence="2">
    <location>
        <position position="1"/>
    </location>
</feature>
<name>X6LY88_RETFI</name>
<keyword evidence="1" id="KW-0812">Transmembrane</keyword>
<evidence type="ECO:0000313" key="3">
    <source>
        <dbReference type="Proteomes" id="UP000023152"/>
    </source>
</evidence>
<feature type="non-terminal residue" evidence="2">
    <location>
        <position position="129"/>
    </location>
</feature>
<gene>
    <name evidence="2" type="ORF">RFI_31269</name>
</gene>
<accession>X6LY88</accession>
<feature type="transmembrane region" description="Helical" evidence="1">
    <location>
        <begin position="33"/>
        <end position="52"/>
    </location>
</feature>
<protein>
    <submittedName>
        <fullName evidence="2">Uncharacterized protein</fullName>
    </submittedName>
</protein>
<comment type="caution">
    <text evidence="2">The sequence shown here is derived from an EMBL/GenBank/DDBJ whole genome shotgun (WGS) entry which is preliminary data.</text>
</comment>
<keyword evidence="3" id="KW-1185">Reference proteome</keyword>
<reference evidence="2 3" key="1">
    <citation type="journal article" date="2013" name="Curr. Biol.">
        <title>The Genome of the Foraminiferan Reticulomyxa filosa.</title>
        <authorList>
            <person name="Glockner G."/>
            <person name="Hulsmann N."/>
            <person name="Schleicher M."/>
            <person name="Noegel A.A."/>
            <person name="Eichinger L."/>
            <person name="Gallinger C."/>
            <person name="Pawlowski J."/>
            <person name="Sierra R."/>
            <person name="Euteneuer U."/>
            <person name="Pillet L."/>
            <person name="Moustafa A."/>
            <person name="Platzer M."/>
            <person name="Groth M."/>
            <person name="Szafranski K."/>
            <person name="Schliwa M."/>
        </authorList>
    </citation>
    <scope>NUCLEOTIDE SEQUENCE [LARGE SCALE GENOMIC DNA]</scope>
</reference>
<keyword evidence="1" id="KW-1133">Transmembrane helix</keyword>
<dbReference type="AlphaFoldDB" id="X6LY88"/>
<keyword evidence="1" id="KW-0472">Membrane</keyword>